<feature type="region of interest" description="Disordered" evidence="2">
    <location>
        <begin position="719"/>
        <end position="768"/>
    </location>
</feature>
<feature type="compositionally biased region" description="Gly residues" evidence="2">
    <location>
        <begin position="1265"/>
        <end position="1274"/>
    </location>
</feature>
<dbReference type="PROSITE" id="PS50103">
    <property type="entry name" value="ZF_C3H1"/>
    <property type="match status" value="1"/>
</dbReference>
<keyword evidence="1" id="KW-0863">Zinc-finger</keyword>
<accession>A0A835Z6B5</accession>
<feature type="compositionally biased region" description="Low complexity" evidence="2">
    <location>
        <begin position="1275"/>
        <end position="1287"/>
    </location>
</feature>
<keyword evidence="1" id="KW-0862">Zinc</keyword>
<feature type="compositionally biased region" description="Low complexity" evidence="2">
    <location>
        <begin position="924"/>
        <end position="933"/>
    </location>
</feature>
<feature type="compositionally biased region" description="Low complexity" evidence="2">
    <location>
        <begin position="1022"/>
        <end position="1036"/>
    </location>
</feature>
<keyword evidence="5" id="KW-1185">Reference proteome</keyword>
<dbReference type="PANTHER" id="PTHR12603:SF0">
    <property type="entry name" value="CCR4-NOT TRANSCRIPTION COMPLEX SUBUNIT 4"/>
    <property type="match status" value="1"/>
</dbReference>
<feature type="compositionally biased region" description="Low complexity" evidence="2">
    <location>
        <begin position="1095"/>
        <end position="1104"/>
    </location>
</feature>
<evidence type="ECO:0000313" key="4">
    <source>
        <dbReference type="EMBL" id="KAG5188477.1"/>
    </source>
</evidence>
<feature type="compositionally biased region" description="Low complexity" evidence="2">
    <location>
        <begin position="1201"/>
        <end position="1214"/>
    </location>
</feature>
<dbReference type="Proteomes" id="UP000664859">
    <property type="component" value="Unassembled WGS sequence"/>
</dbReference>
<dbReference type="PANTHER" id="PTHR12603">
    <property type="entry name" value="CCR4-NOT TRANSCRIPTION COMPLEX RELATED"/>
    <property type="match status" value="1"/>
</dbReference>
<feature type="compositionally biased region" description="Basic and acidic residues" evidence="2">
    <location>
        <begin position="1304"/>
        <end position="1315"/>
    </location>
</feature>
<protein>
    <recommendedName>
        <fullName evidence="3">C3H1-type domain-containing protein</fullName>
    </recommendedName>
</protein>
<name>A0A835Z6B5_9STRA</name>
<dbReference type="GO" id="GO:0004842">
    <property type="term" value="F:ubiquitin-protein transferase activity"/>
    <property type="evidence" value="ECO:0007669"/>
    <property type="project" value="InterPro"/>
</dbReference>
<evidence type="ECO:0000259" key="3">
    <source>
        <dbReference type="PROSITE" id="PS50103"/>
    </source>
</evidence>
<feature type="region of interest" description="Disordered" evidence="2">
    <location>
        <begin position="788"/>
        <end position="1315"/>
    </location>
</feature>
<dbReference type="EMBL" id="JAFCMP010000068">
    <property type="protein sequence ID" value="KAG5188477.1"/>
    <property type="molecule type" value="Genomic_DNA"/>
</dbReference>
<dbReference type="InterPro" id="IPR039780">
    <property type="entry name" value="Mot2"/>
</dbReference>
<feature type="compositionally biased region" description="Gly residues" evidence="2">
    <location>
        <begin position="1006"/>
        <end position="1015"/>
    </location>
</feature>
<feature type="compositionally biased region" description="Polar residues" evidence="2">
    <location>
        <begin position="805"/>
        <end position="819"/>
    </location>
</feature>
<keyword evidence="1" id="KW-0479">Metal-binding</keyword>
<feature type="region of interest" description="Disordered" evidence="2">
    <location>
        <begin position="175"/>
        <end position="199"/>
    </location>
</feature>
<dbReference type="GO" id="GO:0008270">
    <property type="term" value="F:zinc ion binding"/>
    <property type="evidence" value="ECO:0007669"/>
    <property type="project" value="UniProtKB-KW"/>
</dbReference>
<gene>
    <name evidence="4" type="ORF">JKP88DRAFT_304221</name>
</gene>
<feature type="zinc finger region" description="C3H1-type" evidence="1">
    <location>
        <begin position="431"/>
        <end position="458"/>
    </location>
</feature>
<evidence type="ECO:0000256" key="2">
    <source>
        <dbReference type="SAM" id="MobiDB-lite"/>
    </source>
</evidence>
<evidence type="ECO:0000256" key="1">
    <source>
        <dbReference type="PROSITE-ProRule" id="PRU00723"/>
    </source>
</evidence>
<comment type="caution">
    <text evidence="4">The sequence shown here is derived from an EMBL/GenBank/DDBJ whole genome shotgun (WGS) entry which is preliminary data.</text>
</comment>
<evidence type="ECO:0000313" key="5">
    <source>
        <dbReference type="Proteomes" id="UP000664859"/>
    </source>
</evidence>
<sequence>MADFTAGGLEPLSLPPPATQAMCGEAPNEGLASRCGCGYQQINMRLGGACPGCTDAAPDAAAYPAHAPAHASSSYGSYNSSGGGSSYLTSHRSGSGGGGSGGGGYGGSYGSGGGGGGPFMRRTRRGSDDYDARNADYHQRQYLSRSYASEPGFMHASPPPRRMSLGAMGAGAGGGMPGGGPPRSLSASSITGGGGTGRGTNRRALQHLRVIQRNLVYVIGLSPSISAGEAAAAPYFGQYGRIAKVTRRPVASVLRARWCGLQRAACEACRADDLLLLLLRVRASAVLIVVNHHHGVSEDDPRHGSASAYVTFVYKDARMRHLQVPGELSGVTGLSAVAGRADALARGCGLADAFHTAMLGSSQPQGRVHAEDAWSAIKAIDGLWLEERHEGAWSAIKAVDGFWLASSEDAWSAIKAVDGFWLEGRHVRASFGTTKYCNSFLRGLACNNGDCLYLHELGDERDRFTKEEIQAGLARHGSSFAFRDEFRGSGGAFDRPSGTGLRAACPVLPPPAPWMGSPPVTPLRGGGAMMDGGGGGYALQRGPGAPPPPRVAGWSPRTVAAAGVPPTPLQGAALLPQDVFVAQQAEAAHLAAARLQAAAAHAGPPGAAAARNGPPLQLLDASVSASHGGARPLAPCSPTASAFMYRSAIAGATLAAAVLTALCAVLAAPGGHDASAAQQLAADLARVQLGDGSGGGGGGDHALRHTRSLPSLPRHLAATIPEDHSSSGGGGGGGGGGGDVDGALSSSDEQQQQQRRQQRTSQSAPDGAALSLGDMAAIAFGKAATAAAAAGNSPPSDPLSGLSAIWSTPTDMATSSPRTPATGPPSRGASGATASPSQGPLSTSIGAPSLLGLGAGAWPASEMEQQQQYRQQQQQRAAAAGAPRADASPQFSAYDPGSGGGGGSSGGSPWTGGTAPIGVGGAAGAQQQYWGSGAPPPPQLTSHRSDNHLRSRSWCGDEDPRGGLPPPHPNSISHRAMSFSYSALPPTPTSGGGGGYAPQRQHSGGSPFGGRGGAYGEQSPVGKQQQQQYQQQKQQGYGYGYGYGYAPQGAQSASPHNSGGGGGGAHFGHSAYGVPPPQNFQQSLADADSTDIYAQQMQQQQQQQRRGSGFEQAPPGFAMSGSGNSLQEHVAEFAGGDGSDQQSERHDSPYKQSSGFESSGGASGGGADLAGAQQAANRFGASFEQAPPPPFAGGGSGGSGSTDDSSGGSRSSSSAAPPQPLTFSGGSSGGGADMRGKSPLGFAPYSNPERAASPGSANDAWAFAKGGGSGGGGVSVQQQQQQALAGLEAGSAHERFGDGGGADSEWRQRPAELQA</sequence>
<feature type="domain" description="C3H1-type" evidence="3">
    <location>
        <begin position="431"/>
        <end position="458"/>
    </location>
</feature>
<feature type="compositionally biased region" description="Low complexity" evidence="2">
    <location>
        <begin position="1044"/>
        <end position="1057"/>
    </location>
</feature>
<organism evidence="4 5">
    <name type="scientific">Tribonema minus</name>
    <dbReference type="NCBI Taxonomy" id="303371"/>
    <lineage>
        <taxon>Eukaryota</taxon>
        <taxon>Sar</taxon>
        <taxon>Stramenopiles</taxon>
        <taxon>Ochrophyta</taxon>
        <taxon>PX clade</taxon>
        <taxon>Xanthophyceae</taxon>
        <taxon>Tribonematales</taxon>
        <taxon>Tribonemataceae</taxon>
        <taxon>Tribonema</taxon>
    </lineage>
</organism>
<feature type="compositionally biased region" description="Low complexity" evidence="2">
    <location>
        <begin position="846"/>
        <end position="887"/>
    </location>
</feature>
<feature type="compositionally biased region" description="Polar residues" evidence="2">
    <location>
        <begin position="832"/>
        <end position="845"/>
    </location>
</feature>
<proteinExistence type="predicted"/>
<dbReference type="GO" id="GO:0030014">
    <property type="term" value="C:CCR4-NOT complex"/>
    <property type="evidence" value="ECO:0007669"/>
    <property type="project" value="InterPro"/>
</dbReference>
<dbReference type="GO" id="GO:0016567">
    <property type="term" value="P:protein ubiquitination"/>
    <property type="evidence" value="ECO:0007669"/>
    <property type="project" value="TreeGrafter"/>
</dbReference>
<reference evidence="4" key="1">
    <citation type="submission" date="2021-02" db="EMBL/GenBank/DDBJ databases">
        <title>First Annotated Genome of the Yellow-green Alga Tribonema minus.</title>
        <authorList>
            <person name="Mahan K.M."/>
        </authorList>
    </citation>
    <scope>NUCLEOTIDE SEQUENCE</scope>
    <source>
        <strain evidence="4">UTEX B ZZ1240</strain>
    </source>
</reference>
<dbReference type="OrthoDB" id="1923159at2759"/>
<feature type="compositionally biased region" description="Low complexity" evidence="2">
    <location>
        <begin position="741"/>
        <end position="763"/>
    </location>
</feature>
<feature type="compositionally biased region" description="Gly residues" evidence="2">
    <location>
        <begin position="897"/>
        <end position="910"/>
    </location>
</feature>
<feature type="compositionally biased region" description="Gly residues" evidence="2">
    <location>
        <begin position="727"/>
        <end position="740"/>
    </location>
</feature>
<dbReference type="InterPro" id="IPR000571">
    <property type="entry name" value="Znf_CCCH"/>
</dbReference>